<accession>A0A931BPB1</accession>
<sequence>MKAEPLKEHQWLQKLAGEWIMTSDEAPTSWSENVRSLDGIWVVAEGEGEMPGGGAATTIMTLGYDPHKKRYIGTWVGSMMSHMWLYEGALDETGNVLTLETEGPDFWTEGRRAKYQDIIAFEDDDRRVLTSRMLNDDGTWKEVMSARYRRNK</sequence>
<comment type="caution">
    <text evidence="1">The sequence shown here is derived from an EMBL/GenBank/DDBJ whole genome shotgun (WGS) entry which is preliminary data.</text>
</comment>
<dbReference type="Pfam" id="PF07617">
    <property type="entry name" value="DUF1579"/>
    <property type="match status" value="1"/>
</dbReference>
<keyword evidence="2" id="KW-1185">Reference proteome</keyword>
<organism evidence="1 2">
    <name type="scientific">Microvirga alba</name>
    <dbReference type="NCBI Taxonomy" id="2791025"/>
    <lineage>
        <taxon>Bacteria</taxon>
        <taxon>Pseudomonadati</taxon>
        <taxon>Pseudomonadota</taxon>
        <taxon>Alphaproteobacteria</taxon>
        <taxon>Hyphomicrobiales</taxon>
        <taxon>Methylobacteriaceae</taxon>
        <taxon>Microvirga</taxon>
    </lineage>
</organism>
<dbReference type="InterPro" id="IPR011473">
    <property type="entry name" value="DUF1579"/>
</dbReference>
<dbReference type="RefSeq" id="WP_196271147.1">
    <property type="nucleotide sequence ID" value="NZ_JADQDO010000002.1"/>
</dbReference>
<evidence type="ECO:0000313" key="1">
    <source>
        <dbReference type="EMBL" id="MBF9233184.1"/>
    </source>
</evidence>
<gene>
    <name evidence="1" type="ORF">I2H38_07290</name>
</gene>
<evidence type="ECO:0000313" key="2">
    <source>
        <dbReference type="Proteomes" id="UP000599312"/>
    </source>
</evidence>
<protein>
    <submittedName>
        <fullName evidence="1">DUF1579 domain-containing protein</fullName>
    </submittedName>
</protein>
<reference evidence="1" key="1">
    <citation type="submission" date="2020-11" db="EMBL/GenBank/DDBJ databases">
        <authorList>
            <person name="Kim M.K."/>
        </authorList>
    </citation>
    <scope>NUCLEOTIDE SEQUENCE</scope>
    <source>
        <strain evidence="1">BT350</strain>
    </source>
</reference>
<dbReference type="EMBL" id="JADQDO010000002">
    <property type="protein sequence ID" value="MBF9233184.1"/>
    <property type="molecule type" value="Genomic_DNA"/>
</dbReference>
<proteinExistence type="predicted"/>
<dbReference type="Proteomes" id="UP000599312">
    <property type="component" value="Unassembled WGS sequence"/>
</dbReference>
<name>A0A931BPB1_9HYPH</name>
<dbReference type="AlphaFoldDB" id="A0A931BPB1"/>